<evidence type="ECO:0000256" key="1">
    <source>
        <dbReference type="SAM" id="SignalP"/>
    </source>
</evidence>
<accession>A0A7Y8CG96</accession>
<organism evidence="2 3">
    <name type="scientific">Pseudomonas gingeri</name>
    <dbReference type="NCBI Taxonomy" id="117681"/>
    <lineage>
        <taxon>Bacteria</taxon>
        <taxon>Pseudomonadati</taxon>
        <taxon>Pseudomonadota</taxon>
        <taxon>Gammaproteobacteria</taxon>
        <taxon>Pseudomonadales</taxon>
        <taxon>Pseudomonadaceae</taxon>
        <taxon>Pseudomonas</taxon>
    </lineage>
</organism>
<dbReference type="RefSeq" id="WP_017128983.1">
    <property type="nucleotide sequence ID" value="NZ_JACAQE010000010.1"/>
</dbReference>
<keyword evidence="1" id="KW-0732">Signal</keyword>
<name>A0A7Y8CG96_9PSED</name>
<dbReference type="Proteomes" id="UP000517547">
    <property type="component" value="Unassembled WGS sequence"/>
</dbReference>
<gene>
    <name evidence="2" type="ORF">HX845_28870</name>
</gene>
<dbReference type="PANTHER" id="PTHR40940">
    <property type="entry name" value="PROTEIN BATD-RELATED"/>
    <property type="match status" value="1"/>
</dbReference>
<feature type="signal peptide" evidence="1">
    <location>
        <begin position="1"/>
        <end position="21"/>
    </location>
</feature>
<dbReference type="AlphaFoldDB" id="A0A7Y8CG96"/>
<dbReference type="EMBL" id="JACAQE010000010">
    <property type="protein sequence ID" value="NWC17699.1"/>
    <property type="molecule type" value="Genomic_DNA"/>
</dbReference>
<sequence>MNPRLPAITALLCALAWPVLAEEPQLRVQARLQPDTTAVVGETLSLQVDVLTDTWFTRAANLPALTLAGAQVEPPGSEAEHLNLTLEGKPFFGLRYSYRITPQQAGDFVIPALTVRATPGQASHELSAQIPAQHFSARPPPGFGPGETVLVARGLRLSQKITYSSDPPTVGDNVTRELTLQADGTPGMALPAPVLQQVPGLSRYLKTPAISNLDDGRGNLDGGQRVDQASYRIEHPGHFQLPAMQLKWWDSTTRQARTLEVPAVSFDAIANTHYRPVFSVAEDVQALARQGRIHLSRHWLTWGLAVLALGLLVRLGPPLARRGGRAWQRWWRAHRSTGLRPLNPRLEKEFP</sequence>
<dbReference type="InterPro" id="IPR025738">
    <property type="entry name" value="BatD"/>
</dbReference>
<protein>
    <submittedName>
        <fullName evidence="2">BatD family protein</fullName>
    </submittedName>
</protein>
<feature type="chain" id="PRO_5031333637" evidence="1">
    <location>
        <begin position="22"/>
        <end position="351"/>
    </location>
</feature>
<evidence type="ECO:0000313" key="3">
    <source>
        <dbReference type="Proteomes" id="UP000517547"/>
    </source>
</evidence>
<reference evidence="2 3" key="1">
    <citation type="submission" date="2020-04" db="EMBL/GenBank/DDBJ databases">
        <title>Molecular characterization of pseudomonads from Agaricus bisporus reveal novel blotch 2 pathogens in Western Europe.</title>
        <authorList>
            <person name="Taparia T."/>
            <person name="Krijger M."/>
            <person name="Haynes E."/>
            <person name="Elpinstone J.G."/>
            <person name="Noble R."/>
            <person name="Van Der Wolf J."/>
        </authorList>
    </citation>
    <scope>NUCLEOTIDE SEQUENCE [LARGE SCALE GENOMIC DNA]</scope>
    <source>
        <strain evidence="2 3">IPO3738</strain>
    </source>
</reference>
<comment type="caution">
    <text evidence="2">The sequence shown here is derived from an EMBL/GenBank/DDBJ whole genome shotgun (WGS) entry which is preliminary data.</text>
</comment>
<proteinExistence type="predicted"/>
<evidence type="ECO:0000313" key="2">
    <source>
        <dbReference type="EMBL" id="NWC17699.1"/>
    </source>
</evidence>
<dbReference type="PANTHER" id="PTHR40940:SF1">
    <property type="entry name" value="PROTEIN BATD"/>
    <property type="match status" value="1"/>
</dbReference>